<evidence type="ECO:0000256" key="1">
    <source>
        <dbReference type="SAM" id="MobiDB-lite"/>
    </source>
</evidence>
<comment type="caution">
    <text evidence="2">The sequence shown here is derived from an EMBL/GenBank/DDBJ whole genome shotgun (WGS) entry which is preliminary data.</text>
</comment>
<dbReference type="PANTHER" id="PTHR47481">
    <property type="match status" value="1"/>
</dbReference>
<keyword evidence="3" id="KW-1185">Reference proteome</keyword>
<proteinExistence type="predicted"/>
<feature type="compositionally biased region" description="Polar residues" evidence="1">
    <location>
        <begin position="70"/>
        <end position="84"/>
    </location>
</feature>
<accession>A0ABU6U4T5</accession>
<sequence>MQLQLKTLKKIGPSADYLLQIKKLADSLATVGAPITDTEYTNAVLDGLFDEYHPFITFVHLQTSFRFNPQAQMSQQNSGNSTLPQALPPPSNFHNPKIMIANPSTLSDQSW</sequence>
<organism evidence="2 3">
    <name type="scientific">Stylosanthes scabra</name>
    <dbReference type="NCBI Taxonomy" id="79078"/>
    <lineage>
        <taxon>Eukaryota</taxon>
        <taxon>Viridiplantae</taxon>
        <taxon>Streptophyta</taxon>
        <taxon>Embryophyta</taxon>
        <taxon>Tracheophyta</taxon>
        <taxon>Spermatophyta</taxon>
        <taxon>Magnoliopsida</taxon>
        <taxon>eudicotyledons</taxon>
        <taxon>Gunneridae</taxon>
        <taxon>Pentapetalae</taxon>
        <taxon>rosids</taxon>
        <taxon>fabids</taxon>
        <taxon>Fabales</taxon>
        <taxon>Fabaceae</taxon>
        <taxon>Papilionoideae</taxon>
        <taxon>50 kb inversion clade</taxon>
        <taxon>dalbergioids sensu lato</taxon>
        <taxon>Dalbergieae</taxon>
        <taxon>Pterocarpus clade</taxon>
        <taxon>Stylosanthes</taxon>
    </lineage>
</organism>
<protein>
    <submittedName>
        <fullName evidence="2">Uncharacterized protein</fullName>
    </submittedName>
</protein>
<feature type="compositionally biased region" description="Polar residues" evidence="1">
    <location>
        <begin position="102"/>
        <end position="111"/>
    </location>
</feature>
<gene>
    <name evidence="2" type="ORF">PIB30_012217</name>
</gene>
<dbReference type="PANTHER" id="PTHR47481:SF31">
    <property type="entry name" value="OS01G0873500 PROTEIN"/>
    <property type="match status" value="1"/>
</dbReference>
<evidence type="ECO:0000313" key="2">
    <source>
        <dbReference type="EMBL" id="MED6156202.1"/>
    </source>
</evidence>
<name>A0ABU6U4T5_9FABA</name>
<feature type="region of interest" description="Disordered" evidence="1">
    <location>
        <begin position="70"/>
        <end position="111"/>
    </location>
</feature>
<dbReference type="Proteomes" id="UP001341840">
    <property type="component" value="Unassembled WGS sequence"/>
</dbReference>
<dbReference type="EMBL" id="JASCZI010120859">
    <property type="protein sequence ID" value="MED6156202.1"/>
    <property type="molecule type" value="Genomic_DNA"/>
</dbReference>
<evidence type="ECO:0000313" key="3">
    <source>
        <dbReference type="Proteomes" id="UP001341840"/>
    </source>
</evidence>
<reference evidence="2 3" key="1">
    <citation type="journal article" date="2023" name="Plants (Basel)">
        <title>Bridging the Gap: Combining Genomics and Transcriptomics Approaches to Understand Stylosanthes scabra, an Orphan Legume from the Brazilian Caatinga.</title>
        <authorList>
            <person name="Ferreira-Neto J.R.C."/>
            <person name="da Silva M.D."/>
            <person name="Binneck E."/>
            <person name="de Melo N.F."/>
            <person name="da Silva R.H."/>
            <person name="de Melo A.L.T.M."/>
            <person name="Pandolfi V."/>
            <person name="Bustamante F.O."/>
            <person name="Brasileiro-Vidal A.C."/>
            <person name="Benko-Iseppon A.M."/>
        </authorList>
    </citation>
    <scope>NUCLEOTIDE SEQUENCE [LARGE SCALE GENOMIC DNA]</scope>
    <source>
        <tissue evidence="2">Leaves</tissue>
    </source>
</reference>